<dbReference type="GO" id="GO:0004563">
    <property type="term" value="F:beta-N-acetylhexosaminidase activity"/>
    <property type="evidence" value="ECO:0007669"/>
    <property type="project" value="UniProtKB-EC"/>
</dbReference>
<evidence type="ECO:0000256" key="2">
    <source>
        <dbReference type="ARBA" id="ARBA00006285"/>
    </source>
</evidence>
<proteinExistence type="inferred from homology"/>
<evidence type="ECO:0000313" key="9">
    <source>
        <dbReference type="EMBL" id="SNR74646.1"/>
    </source>
</evidence>
<dbReference type="PIRSF" id="PIRSF001093">
    <property type="entry name" value="B-hxosamndse_ab_euk"/>
    <property type="match status" value="1"/>
</dbReference>
<evidence type="ECO:0000256" key="5">
    <source>
        <dbReference type="ARBA" id="ARBA00023295"/>
    </source>
</evidence>
<evidence type="ECO:0000259" key="8">
    <source>
        <dbReference type="Pfam" id="PF02838"/>
    </source>
</evidence>
<dbReference type="InterPro" id="IPR017853">
    <property type="entry name" value="GH"/>
</dbReference>
<dbReference type="PANTHER" id="PTHR22600:SF57">
    <property type="entry name" value="BETA-N-ACETYLHEXOSAMINIDASE"/>
    <property type="match status" value="1"/>
</dbReference>
<name>A0A238YTN9_9FLAO</name>
<keyword evidence="10" id="KW-1185">Reference proteome</keyword>
<feature type="active site" description="Proton donor" evidence="6">
    <location>
        <position position="358"/>
    </location>
</feature>
<dbReference type="InterPro" id="IPR015883">
    <property type="entry name" value="Glyco_hydro_20_cat"/>
</dbReference>
<dbReference type="SUPFAM" id="SSF51445">
    <property type="entry name" value="(Trans)glycosidases"/>
    <property type="match status" value="1"/>
</dbReference>
<evidence type="ECO:0000256" key="1">
    <source>
        <dbReference type="ARBA" id="ARBA00001231"/>
    </source>
</evidence>
<keyword evidence="4" id="KW-0378">Hydrolase</keyword>
<evidence type="ECO:0000313" key="10">
    <source>
        <dbReference type="Proteomes" id="UP000198412"/>
    </source>
</evidence>
<evidence type="ECO:0000256" key="6">
    <source>
        <dbReference type="PIRSR" id="PIRSR625705-1"/>
    </source>
</evidence>
<comment type="catalytic activity">
    <reaction evidence="1">
        <text>Hydrolysis of terminal non-reducing N-acetyl-D-hexosamine residues in N-acetyl-beta-D-hexosaminides.</text>
        <dbReference type="EC" id="3.2.1.52"/>
    </reaction>
</comment>
<dbReference type="PANTHER" id="PTHR22600">
    <property type="entry name" value="BETA-HEXOSAMINIDASE"/>
    <property type="match status" value="1"/>
</dbReference>
<accession>A0A238YTN9</accession>
<dbReference type="InterPro" id="IPR025705">
    <property type="entry name" value="Beta_hexosaminidase_sua/sub"/>
</dbReference>
<dbReference type="CDD" id="cd06563">
    <property type="entry name" value="GH20_chitobiase-like"/>
    <property type="match status" value="1"/>
</dbReference>
<dbReference type="Proteomes" id="UP000198412">
    <property type="component" value="Unassembled WGS sequence"/>
</dbReference>
<dbReference type="RefSeq" id="WP_089379105.1">
    <property type="nucleotide sequence ID" value="NZ_FZNX01000005.1"/>
</dbReference>
<dbReference type="AlphaFoldDB" id="A0A238YTN9"/>
<dbReference type="SUPFAM" id="SSF55545">
    <property type="entry name" value="beta-N-acetylhexosaminidase-like domain"/>
    <property type="match status" value="1"/>
</dbReference>
<dbReference type="OrthoDB" id="9763537at2"/>
<dbReference type="GO" id="GO:0005975">
    <property type="term" value="P:carbohydrate metabolic process"/>
    <property type="evidence" value="ECO:0007669"/>
    <property type="project" value="InterPro"/>
</dbReference>
<organism evidence="9 10">
    <name type="scientific">Lutibacter flavus</name>
    <dbReference type="NCBI Taxonomy" id="691689"/>
    <lineage>
        <taxon>Bacteria</taxon>
        <taxon>Pseudomonadati</taxon>
        <taxon>Bacteroidota</taxon>
        <taxon>Flavobacteriia</taxon>
        <taxon>Flavobacteriales</taxon>
        <taxon>Flavobacteriaceae</taxon>
        <taxon>Lutibacter</taxon>
    </lineage>
</organism>
<dbReference type="GO" id="GO:0016020">
    <property type="term" value="C:membrane"/>
    <property type="evidence" value="ECO:0007669"/>
    <property type="project" value="TreeGrafter"/>
</dbReference>
<dbReference type="Gene3D" id="3.20.20.80">
    <property type="entry name" value="Glycosidases"/>
    <property type="match status" value="1"/>
</dbReference>
<dbReference type="PROSITE" id="PS51257">
    <property type="entry name" value="PROKAR_LIPOPROTEIN"/>
    <property type="match status" value="1"/>
</dbReference>
<feature type="domain" description="Glycoside hydrolase family 20 catalytic" evidence="7">
    <location>
        <begin position="161"/>
        <end position="528"/>
    </location>
</feature>
<dbReference type="EC" id="3.2.1.52" evidence="3"/>
<dbReference type="InterPro" id="IPR015882">
    <property type="entry name" value="HEX_bac_N"/>
</dbReference>
<dbReference type="InterPro" id="IPR029018">
    <property type="entry name" value="Hex-like_dom2"/>
</dbReference>
<reference evidence="10" key="1">
    <citation type="submission" date="2017-06" db="EMBL/GenBank/DDBJ databases">
        <authorList>
            <person name="Varghese N."/>
            <person name="Submissions S."/>
        </authorList>
    </citation>
    <scope>NUCLEOTIDE SEQUENCE [LARGE SCALE GENOMIC DNA]</scope>
    <source>
        <strain evidence="10">DSM 27993</strain>
    </source>
</reference>
<gene>
    <name evidence="9" type="ORF">SAMN04488111_2827</name>
</gene>
<dbReference type="EMBL" id="FZNX01000005">
    <property type="protein sequence ID" value="SNR74646.1"/>
    <property type="molecule type" value="Genomic_DNA"/>
</dbReference>
<evidence type="ECO:0000256" key="4">
    <source>
        <dbReference type="ARBA" id="ARBA00022801"/>
    </source>
</evidence>
<dbReference type="PRINTS" id="PR00738">
    <property type="entry name" value="GLHYDRLASE20"/>
</dbReference>
<protein>
    <recommendedName>
        <fullName evidence="3">beta-N-acetylhexosaminidase</fullName>
        <ecNumber evidence="3">3.2.1.52</ecNumber>
    </recommendedName>
</protein>
<feature type="domain" description="Beta-hexosaminidase bacterial type N-terminal" evidence="8">
    <location>
        <begin position="31"/>
        <end position="157"/>
    </location>
</feature>
<dbReference type="GO" id="GO:0030203">
    <property type="term" value="P:glycosaminoglycan metabolic process"/>
    <property type="evidence" value="ECO:0007669"/>
    <property type="project" value="TreeGrafter"/>
</dbReference>
<sequence length="562" mass="63947">MRVTIFILSCLLTVSCSNKYSVAENSSQDYLIIPQPLSMEILTGKFLIDANTKVAGDNYLEKEGQFLADILSADSGQNVPFSSEVNNGNIILKLDSTIENEEGYELTVKYNKIVISGKTSKGVFYGIQTLRQLIPIAMKKDDVTLNGLTIPAVTIKDNPRYQYRGMHLDVARHFFSVDFVKKYIDLIAMHKMNTFHWHLTEDQGWRIEIKKYPKLTEVGAWRNGTIIGHHPGTGNDEKEYGGFYTQEEIKDIVKYASERHVNVIPEIELPGHGGAAIAAYPFLSCFPEEPTKIFNDMGSKQGKEIQANGTPKIVVETWGVMDDVFCAGKEETFKFLEDVLAEVIPLFPSQYIHIGGDECPKGNWKRCDQCQKRMESLGLKDELELQSYFINRIEKYVNANGKKIIGWDEVLEGGLAPNAAIMSWRGTKGGIEAAKQHHDVVMTPEHTVYFDYYQNKDKNNEPLAIGGLTTVEDVYSYEPTPIELTNEEQKYILGAQANVWSEYMETTDYVEYMILPRMTALSEVVWSSKESRNWQDFSKRLKYFTKRYDAMGLNYAKHTFKN</sequence>
<keyword evidence="5" id="KW-0326">Glycosidase</keyword>
<dbReference type="Pfam" id="PF02838">
    <property type="entry name" value="Glyco_hydro_20b"/>
    <property type="match status" value="1"/>
</dbReference>
<evidence type="ECO:0000259" key="7">
    <source>
        <dbReference type="Pfam" id="PF00728"/>
    </source>
</evidence>
<evidence type="ECO:0000256" key="3">
    <source>
        <dbReference type="ARBA" id="ARBA00012663"/>
    </source>
</evidence>
<dbReference type="Pfam" id="PF00728">
    <property type="entry name" value="Glyco_hydro_20"/>
    <property type="match status" value="1"/>
</dbReference>
<comment type="similarity">
    <text evidence="2">Belongs to the glycosyl hydrolase 20 family.</text>
</comment>
<dbReference type="Gene3D" id="3.30.379.10">
    <property type="entry name" value="Chitobiase/beta-hexosaminidase domain 2-like"/>
    <property type="match status" value="1"/>
</dbReference>